<evidence type="ECO:0000313" key="1">
    <source>
        <dbReference type="EnsemblMetazoa" id="CJA34752.1"/>
    </source>
</evidence>
<sequence length="88" mass="10381">MAPRTLSQRAFKKKLPAVVPDGKNEQMKLKMGPRMKLANKKKPKRDTQNMLNSPWEKRYRKMRVSVSYLEALFPTSVVQMEQMKTNER</sequence>
<reference evidence="2" key="1">
    <citation type="submission" date="2010-08" db="EMBL/GenBank/DDBJ databases">
        <authorList>
            <consortium name="Caenorhabditis japonica Sequencing Consortium"/>
            <person name="Wilson R.K."/>
        </authorList>
    </citation>
    <scope>NUCLEOTIDE SEQUENCE [LARGE SCALE GENOMIC DNA]</scope>
    <source>
        <strain evidence="2">DF5081</strain>
    </source>
</reference>
<protein>
    <submittedName>
        <fullName evidence="1">Uncharacterized protein</fullName>
    </submittedName>
</protein>
<reference evidence="1" key="2">
    <citation type="submission" date="2022-06" db="UniProtKB">
        <authorList>
            <consortium name="EnsemblMetazoa"/>
        </authorList>
    </citation>
    <scope>IDENTIFICATION</scope>
    <source>
        <strain evidence="1">DF5081</strain>
    </source>
</reference>
<proteinExistence type="predicted"/>
<dbReference type="EnsemblMetazoa" id="CJA34752.1">
    <property type="protein sequence ID" value="CJA34752.1"/>
    <property type="gene ID" value="WBGene00210599"/>
</dbReference>
<dbReference type="AlphaFoldDB" id="A0A8R1EH16"/>
<organism evidence="1 2">
    <name type="scientific">Caenorhabditis japonica</name>
    <dbReference type="NCBI Taxonomy" id="281687"/>
    <lineage>
        <taxon>Eukaryota</taxon>
        <taxon>Metazoa</taxon>
        <taxon>Ecdysozoa</taxon>
        <taxon>Nematoda</taxon>
        <taxon>Chromadorea</taxon>
        <taxon>Rhabditida</taxon>
        <taxon>Rhabditina</taxon>
        <taxon>Rhabditomorpha</taxon>
        <taxon>Rhabditoidea</taxon>
        <taxon>Rhabditidae</taxon>
        <taxon>Peloderinae</taxon>
        <taxon>Caenorhabditis</taxon>
    </lineage>
</organism>
<evidence type="ECO:0000313" key="2">
    <source>
        <dbReference type="Proteomes" id="UP000005237"/>
    </source>
</evidence>
<dbReference type="Proteomes" id="UP000005237">
    <property type="component" value="Unassembled WGS sequence"/>
</dbReference>
<accession>A0A8R1EH16</accession>
<keyword evidence="2" id="KW-1185">Reference proteome</keyword>
<name>A0A8R1EH16_CAEJA</name>